<accession>W3XNY8</accession>
<evidence type="ECO:0000259" key="2">
    <source>
        <dbReference type="Pfam" id="PF20150"/>
    </source>
</evidence>
<gene>
    <name evidence="3" type="ORF">PFICI_00819</name>
</gene>
<feature type="compositionally biased region" description="Polar residues" evidence="1">
    <location>
        <begin position="28"/>
        <end position="45"/>
    </location>
</feature>
<sequence length="332" mass="38360">MAKSKGKRGRGKGKGKSKGGQANKKTESPSQPETAQQSAFKNNKTKPSLPVQFPYFKEFPQEIQNSIWKQALIAEVKHTFVIHDSKTGGLLPSVKLISSISTVNKAARTIATEFYNVKLDVFACTREPPEMILQRRQAKGVLRLNLEYTALFLGRQPPWYVFRLDLDEIEDIGEEFEDGRDNQDYVKWSGTRPQGDSSIWHDKQLWITRSHITAPLDEPQRAQVKRIYQEESSPVDDCYWEPPCCWGCSWESANFPCEGAYSSHKESQFPNVWLCRLFITDFEYQLDMLVTDYAKVPIEELWELMRGRFVTCDDFPVRRAGDDFEPDPDREW</sequence>
<feature type="compositionally biased region" description="Basic residues" evidence="1">
    <location>
        <begin position="1"/>
        <end position="17"/>
    </location>
</feature>
<reference evidence="4" key="1">
    <citation type="journal article" date="2015" name="BMC Genomics">
        <title>Genomic and transcriptomic analysis of the endophytic fungus Pestalotiopsis fici reveals its lifestyle and high potential for synthesis of natural products.</title>
        <authorList>
            <person name="Wang X."/>
            <person name="Zhang X."/>
            <person name="Liu L."/>
            <person name="Xiang M."/>
            <person name="Wang W."/>
            <person name="Sun X."/>
            <person name="Che Y."/>
            <person name="Guo L."/>
            <person name="Liu G."/>
            <person name="Guo L."/>
            <person name="Wang C."/>
            <person name="Yin W.B."/>
            <person name="Stadler M."/>
            <person name="Zhang X."/>
            <person name="Liu X."/>
        </authorList>
    </citation>
    <scope>NUCLEOTIDE SEQUENCE [LARGE SCALE GENOMIC DNA]</scope>
    <source>
        <strain evidence="4">W106-1 / CGMCC3.15140</strain>
    </source>
</reference>
<dbReference type="AlphaFoldDB" id="W3XNY8"/>
<evidence type="ECO:0000313" key="4">
    <source>
        <dbReference type="Proteomes" id="UP000030651"/>
    </source>
</evidence>
<feature type="domain" description="2EXR" evidence="2">
    <location>
        <begin position="53"/>
        <end position="123"/>
    </location>
</feature>
<dbReference type="EMBL" id="KI912109">
    <property type="protein sequence ID" value="ETS86991.1"/>
    <property type="molecule type" value="Genomic_DNA"/>
</dbReference>
<dbReference type="OrthoDB" id="4707605at2759"/>
<dbReference type="RefSeq" id="XP_007827591.1">
    <property type="nucleotide sequence ID" value="XM_007829400.1"/>
</dbReference>
<dbReference type="GeneID" id="19265832"/>
<keyword evidence="4" id="KW-1185">Reference proteome</keyword>
<evidence type="ECO:0000256" key="1">
    <source>
        <dbReference type="SAM" id="MobiDB-lite"/>
    </source>
</evidence>
<dbReference type="InParanoid" id="W3XNY8"/>
<feature type="region of interest" description="Disordered" evidence="1">
    <location>
        <begin position="1"/>
        <end position="45"/>
    </location>
</feature>
<dbReference type="HOGENOM" id="CLU_837046_0_0_1"/>
<dbReference type="KEGG" id="pfy:PFICI_00819"/>
<protein>
    <recommendedName>
        <fullName evidence="2">2EXR domain-containing protein</fullName>
    </recommendedName>
</protein>
<name>W3XNY8_PESFW</name>
<organism evidence="3 4">
    <name type="scientific">Pestalotiopsis fici (strain W106-1 / CGMCC3.15140)</name>
    <dbReference type="NCBI Taxonomy" id="1229662"/>
    <lineage>
        <taxon>Eukaryota</taxon>
        <taxon>Fungi</taxon>
        <taxon>Dikarya</taxon>
        <taxon>Ascomycota</taxon>
        <taxon>Pezizomycotina</taxon>
        <taxon>Sordariomycetes</taxon>
        <taxon>Xylariomycetidae</taxon>
        <taxon>Amphisphaeriales</taxon>
        <taxon>Sporocadaceae</taxon>
        <taxon>Pestalotiopsis</taxon>
    </lineage>
</organism>
<dbReference type="Pfam" id="PF20150">
    <property type="entry name" value="2EXR"/>
    <property type="match status" value="1"/>
</dbReference>
<dbReference type="InterPro" id="IPR045518">
    <property type="entry name" value="2EXR"/>
</dbReference>
<proteinExistence type="predicted"/>
<dbReference type="Proteomes" id="UP000030651">
    <property type="component" value="Unassembled WGS sequence"/>
</dbReference>
<evidence type="ECO:0000313" key="3">
    <source>
        <dbReference type="EMBL" id="ETS86991.1"/>
    </source>
</evidence>